<feature type="domain" description="RNA polymerase sigma factor 70 region 4 type 2" evidence="7">
    <location>
        <begin position="104"/>
        <end position="155"/>
    </location>
</feature>
<keyword evidence="3" id="KW-0731">Sigma factor</keyword>
<dbReference type="EMBL" id="LYPB01000049">
    <property type="protein sequence ID" value="OAS21379.1"/>
    <property type="molecule type" value="Genomic_DNA"/>
</dbReference>
<evidence type="ECO:0000256" key="3">
    <source>
        <dbReference type="ARBA" id="ARBA00023082"/>
    </source>
</evidence>
<dbReference type="InterPro" id="IPR014284">
    <property type="entry name" value="RNA_pol_sigma-70_dom"/>
</dbReference>
<dbReference type="Gene3D" id="1.10.10.10">
    <property type="entry name" value="Winged helix-like DNA-binding domain superfamily/Winged helix DNA-binding domain"/>
    <property type="match status" value="1"/>
</dbReference>
<dbReference type="SUPFAM" id="SSF88659">
    <property type="entry name" value="Sigma3 and sigma4 domains of RNA polymerase sigma factors"/>
    <property type="match status" value="1"/>
</dbReference>
<dbReference type="GO" id="GO:0006352">
    <property type="term" value="P:DNA-templated transcription initiation"/>
    <property type="evidence" value="ECO:0007669"/>
    <property type="project" value="InterPro"/>
</dbReference>
<name>A0A198AIQ0_9BACL</name>
<evidence type="ECO:0000313" key="8">
    <source>
        <dbReference type="EMBL" id="OAS21379.1"/>
    </source>
</evidence>
<dbReference type="GO" id="GO:0016987">
    <property type="term" value="F:sigma factor activity"/>
    <property type="evidence" value="ECO:0007669"/>
    <property type="project" value="UniProtKB-KW"/>
</dbReference>
<dbReference type="InterPro" id="IPR007627">
    <property type="entry name" value="RNA_pol_sigma70_r2"/>
</dbReference>
<dbReference type="Pfam" id="PF04542">
    <property type="entry name" value="Sigma70_r2"/>
    <property type="match status" value="1"/>
</dbReference>
<keyword evidence="4" id="KW-0804">Transcription</keyword>
<proteinExistence type="inferred from homology"/>
<keyword evidence="2" id="KW-0805">Transcription regulation</keyword>
<organism evidence="8 9">
    <name type="scientific">Paenibacillus oryzisoli</name>
    <dbReference type="NCBI Taxonomy" id="1850517"/>
    <lineage>
        <taxon>Bacteria</taxon>
        <taxon>Bacillati</taxon>
        <taxon>Bacillota</taxon>
        <taxon>Bacilli</taxon>
        <taxon>Bacillales</taxon>
        <taxon>Paenibacillaceae</taxon>
        <taxon>Paenibacillus</taxon>
    </lineage>
</organism>
<evidence type="ECO:0000256" key="1">
    <source>
        <dbReference type="ARBA" id="ARBA00010641"/>
    </source>
</evidence>
<dbReference type="NCBIfam" id="TIGR02937">
    <property type="entry name" value="sigma70-ECF"/>
    <property type="match status" value="1"/>
</dbReference>
<dbReference type="Proteomes" id="UP000078454">
    <property type="component" value="Unassembled WGS sequence"/>
</dbReference>
<evidence type="ECO:0000256" key="4">
    <source>
        <dbReference type="ARBA" id="ARBA00023163"/>
    </source>
</evidence>
<gene>
    <name evidence="8" type="ORF">A8708_31420</name>
</gene>
<evidence type="ECO:0000313" key="9">
    <source>
        <dbReference type="Proteomes" id="UP000078454"/>
    </source>
</evidence>
<dbReference type="RefSeq" id="WP_068662950.1">
    <property type="nucleotide sequence ID" value="NZ_LYPB01000049.1"/>
</dbReference>
<dbReference type="AlphaFoldDB" id="A0A198AIQ0"/>
<feature type="domain" description="RNA polymerase sigma-70 region 2" evidence="6">
    <location>
        <begin position="10"/>
        <end position="70"/>
    </location>
</feature>
<evidence type="ECO:0000256" key="5">
    <source>
        <dbReference type="NCBIfam" id="TIGR02959"/>
    </source>
</evidence>
<dbReference type="InterPro" id="IPR039425">
    <property type="entry name" value="RNA_pol_sigma-70-like"/>
</dbReference>
<dbReference type="InterPro" id="IPR036388">
    <property type="entry name" value="WH-like_DNA-bd_sf"/>
</dbReference>
<dbReference type="InterPro" id="IPR013325">
    <property type="entry name" value="RNA_pol_sigma_r2"/>
</dbReference>
<evidence type="ECO:0000256" key="2">
    <source>
        <dbReference type="ARBA" id="ARBA00023015"/>
    </source>
</evidence>
<dbReference type="PANTHER" id="PTHR43133:SF62">
    <property type="entry name" value="RNA POLYMERASE SIGMA FACTOR SIGZ"/>
    <property type="match status" value="1"/>
</dbReference>
<dbReference type="Pfam" id="PF08281">
    <property type="entry name" value="Sigma70_r4_2"/>
    <property type="match status" value="1"/>
</dbReference>
<accession>A0A198AIQ0</accession>
<evidence type="ECO:0000259" key="7">
    <source>
        <dbReference type="Pfam" id="PF08281"/>
    </source>
</evidence>
<comment type="similarity">
    <text evidence="1">Belongs to the sigma-70 factor family. ECF subfamily.</text>
</comment>
<dbReference type="InterPro" id="IPR014304">
    <property type="entry name" value="RNA_pol_sigma-Z"/>
</dbReference>
<reference evidence="8 9" key="1">
    <citation type="submission" date="2016-05" db="EMBL/GenBank/DDBJ databases">
        <title>Paenibacillus sp. 1ZS3-15 nov., isolated from the rhizosphere soil.</title>
        <authorList>
            <person name="Zhang X.X."/>
            <person name="Zhang J."/>
        </authorList>
    </citation>
    <scope>NUCLEOTIDE SEQUENCE [LARGE SCALE GENOMIC DNA]</scope>
    <source>
        <strain evidence="8 9">1ZS3-15</strain>
    </source>
</reference>
<dbReference type="CDD" id="cd06171">
    <property type="entry name" value="Sigma70_r4"/>
    <property type="match status" value="1"/>
</dbReference>
<protein>
    <recommendedName>
        <fullName evidence="5">RNA polymerase sigma factor SigZ</fullName>
    </recommendedName>
</protein>
<dbReference type="InterPro" id="IPR013249">
    <property type="entry name" value="RNA_pol_sigma70_r4_t2"/>
</dbReference>
<dbReference type="SUPFAM" id="SSF88946">
    <property type="entry name" value="Sigma2 domain of RNA polymerase sigma factors"/>
    <property type="match status" value="1"/>
</dbReference>
<dbReference type="Gene3D" id="1.10.1740.10">
    <property type="match status" value="1"/>
</dbReference>
<comment type="caution">
    <text evidence="8">The sequence shown here is derived from an EMBL/GenBank/DDBJ whole genome shotgun (WGS) entry which is preliminary data.</text>
</comment>
<dbReference type="PANTHER" id="PTHR43133">
    <property type="entry name" value="RNA POLYMERASE ECF-TYPE SIGMA FACTO"/>
    <property type="match status" value="1"/>
</dbReference>
<dbReference type="InterPro" id="IPR013324">
    <property type="entry name" value="RNA_pol_sigma_r3/r4-like"/>
</dbReference>
<dbReference type="NCBIfam" id="NF007215">
    <property type="entry name" value="PRK09637.1"/>
    <property type="match status" value="1"/>
</dbReference>
<dbReference type="OrthoDB" id="9784984at2"/>
<evidence type="ECO:0000259" key="6">
    <source>
        <dbReference type="Pfam" id="PF04542"/>
    </source>
</evidence>
<dbReference type="STRING" id="1850517.A8708_31420"/>
<dbReference type="NCBIfam" id="TIGR02959">
    <property type="entry name" value="SigZ"/>
    <property type="match status" value="1"/>
</dbReference>
<dbReference type="GO" id="GO:0003677">
    <property type="term" value="F:DNA binding"/>
    <property type="evidence" value="ECO:0007669"/>
    <property type="project" value="InterPro"/>
</dbReference>
<keyword evidence="9" id="KW-1185">Reference proteome</keyword>
<sequence length="190" mass="22263">MNTHTIWMEFNKDLKKYIQTRVNNKYDVEDILQDVFKKVHNSIHTLTDEGKIQSWVYQITRNTIIDYYRVSAKKKNIETHLDYKEEFSEEEVQENNLNKVVSGWLNCIVQELDEKYREAILLTELGNFTQKELAERLGISISGAKSRVQRGREKIKELLLACCHIERDRLGNVIDFESKSSNCNCSGCHS</sequence>